<accession>A0A1B2DSX8</accession>
<gene>
    <name evidence="3" type="ORF">BBD42_17900</name>
</gene>
<dbReference type="InterPro" id="IPR011006">
    <property type="entry name" value="CheY-like_superfamily"/>
</dbReference>
<keyword evidence="3" id="KW-0808">Transferase</keyword>
<dbReference type="Pfam" id="PF00072">
    <property type="entry name" value="Response_reg"/>
    <property type="match status" value="1"/>
</dbReference>
<dbReference type="PANTHER" id="PTHR43228:SF8">
    <property type="entry name" value="TRANSCRIPTIONAL REGULATORY PROTEIN GLNL"/>
    <property type="match status" value="1"/>
</dbReference>
<protein>
    <submittedName>
        <fullName evidence="3">Histidine kinase</fullName>
    </submittedName>
</protein>
<dbReference type="InterPro" id="IPR052048">
    <property type="entry name" value="ST_Response_Regulator"/>
</dbReference>
<dbReference type="PANTHER" id="PTHR43228">
    <property type="entry name" value="TWO-COMPONENT RESPONSE REGULATOR"/>
    <property type="match status" value="1"/>
</dbReference>
<dbReference type="SMART" id="SM00448">
    <property type="entry name" value="REC"/>
    <property type="match status" value="1"/>
</dbReference>
<keyword evidence="1" id="KW-0597">Phosphoprotein</keyword>
<keyword evidence="3" id="KW-0418">Kinase</keyword>
<dbReference type="SUPFAM" id="SSF52172">
    <property type="entry name" value="CheY-like"/>
    <property type="match status" value="1"/>
</dbReference>
<dbReference type="AlphaFoldDB" id="A0A1B2DSX8"/>
<evidence type="ECO:0000256" key="1">
    <source>
        <dbReference type="PROSITE-ProRule" id="PRU00169"/>
    </source>
</evidence>
<dbReference type="PROSITE" id="PS50110">
    <property type="entry name" value="RESPONSE_REGULATORY"/>
    <property type="match status" value="1"/>
</dbReference>
<name>A0A1B2DSX8_9BACL</name>
<dbReference type="EMBL" id="CP016808">
    <property type="protein sequence ID" value="ANY70806.1"/>
    <property type="molecule type" value="Genomic_DNA"/>
</dbReference>
<feature type="modified residue" description="4-aspartylphosphate" evidence="1">
    <location>
        <position position="53"/>
    </location>
</feature>
<proteinExistence type="predicted"/>
<dbReference type="Pfam" id="PF08664">
    <property type="entry name" value="YcbB"/>
    <property type="match status" value="1"/>
</dbReference>
<dbReference type="GO" id="GO:0000160">
    <property type="term" value="P:phosphorelay signal transduction system"/>
    <property type="evidence" value="ECO:0007669"/>
    <property type="project" value="InterPro"/>
</dbReference>
<sequence length="296" mass="33495">MSFVIVDDDAVSRRMLHNIIEQSGLGEVLGTAGGGVEAVMLIDELKPDVVLIDLLMPDQDGITTIDQLRAIRYSGKFIMISQIDNKDMVGKAYRSGIEFFIHKPINRVEVQAVLHKMNESWKYERYVTEMKQSLAKLDIIERPPAVQERSIREAARHILMDMGIISEAGSRDMIAAVEYLAAQPQPAAFPSLKGLYEAVARISKQSQSDIDKESKAIEQRMRRAVMSALTNIASIGLTDYSNPKFEHYAPLYFDFKDVRLKMKMMDEEAAPDKGKVNIKKFLQVFFMEAMEKIKQA</sequence>
<dbReference type="InterPro" id="IPR013972">
    <property type="entry name" value="YcbB"/>
</dbReference>
<organism evidence="3">
    <name type="scientific">Paenibacillus sp. BIHB 4019</name>
    <dbReference type="NCBI Taxonomy" id="1870819"/>
    <lineage>
        <taxon>Bacteria</taxon>
        <taxon>Bacillati</taxon>
        <taxon>Bacillota</taxon>
        <taxon>Bacilli</taxon>
        <taxon>Bacillales</taxon>
        <taxon>Paenibacillaceae</taxon>
        <taxon>Paenibacillus</taxon>
    </lineage>
</organism>
<reference evidence="3" key="1">
    <citation type="submission" date="2016-08" db="EMBL/GenBank/DDBJ databases">
        <title>Complete Genome Seqeunce of Paenibacillus sp. BIHB 4019 from tea rhizoplane.</title>
        <authorList>
            <person name="Thakur R."/>
            <person name="Swarnkar M.K."/>
            <person name="Gulati A."/>
        </authorList>
    </citation>
    <scope>NUCLEOTIDE SEQUENCE [LARGE SCALE GENOMIC DNA]</scope>
    <source>
        <strain evidence="3">BIHB4019</strain>
    </source>
</reference>
<feature type="domain" description="Response regulatory" evidence="2">
    <location>
        <begin position="2"/>
        <end position="118"/>
    </location>
</feature>
<evidence type="ECO:0000313" key="3">
    <source>
        <dbReference type="EMBL" id="ANY70806.1"/>
    </source>
</evidence>
<evidence type="ECO:0000259" key="2">
    <source>
        <dbReference type="PROSITE" id="PS50110"/>
    </source>
</evidence>
<dbReference type="GO" id="GO:0016301">
    <property type="term" value="F:kinase activity"/>
    <property type="evidence" value="ECO:0007669"/>
    <property type="project" value="UniProtKB-KW"/>
</dbReference>
<dbReference type="InterPro" id="IPR001789">
    <property type="entry name" value="Sig_transdc_resp-reg_receiver"/>
</dbReference>
<dbReference type="Gene3D" id="3.40.50.2300">
    <property type="match status" value="1"/>
</dbReference>